<proteinExistence type="predicted"/>
<dbReference type="Pfam" id="PF04299">
    <property type="entry name" value="FMN_bind_2"/>
    <property type="match status" value="1"/>
</dbReference>
<name>A0ABN2HF67_9ACTN</name>
<dbReference type="PANTHER" id="PTHR35802">
    <property type="entry name" value="PROTEASE SYNTHASE AND SPORULATION PROTEIN PAI 2"/>
    <property type="match status" value="1"/>
</dbReference>
<accession>A0ABN2HF67</accession>
<dbReference type="PANTHER" id="PTHR35802:SF1">
    <property type="entry name" value="PROTEASE SYNTHASE AND SPORULATION PROTEIN PAI 2"/>
    <property type="match status" value="1"/>
</dbReference>
<evidence type="ECO:0000313" key="1">
    <source>
        <dbReference type="EMBL" id="GAA1686685.1"/>
    </source>
</evidence>
<evidence type="ECO:0008006" key="3">
    <source>
        <dbReference type="Google" id="ProtNLM"/>
    </source>
</evidence>
<keyword evidence="2" id="KW-1185">Reference proteome</keyword>
<dbReference type="InterPro" id="IPR012349">
    <property type="entry name" value="Split_barrel_FMN-bd"/>
</dbReference>
<gene>
    <name evidence="1" type="ORF">GCM10009765_40250</name>
</gene>
<dbReference type="Gene3D" id="2.30.110.10">
    <property type="entry name" value="Electron Transport, Fmn-binding Protein, Chain A"/>
    <property type="match status" value="1"/>
</dbReference>
<dbReference type="SUPFAM" id="SSF50475">
    <property type="entry name" value="FMN-binding split barrel"/>
    <property type="match status" value="1"/>
</dbReference>
<dbReference type="EMBL" id="BAAANY010000014">
    <property type="protein sequence ID" value="GAA1686685.1"/>
    <property type="molecule type" value="Genomic_DNA"/>
</dbReference>
<sequence>MLAIFSGPHAYISPTSYGPGPQIPTWNYTAVHLHGRLTIVREPDEVMRIMAASIAGLEAGRQPEWDPADSTELHRKKLSGVRAFRIEADRHEAIFKLSGNKPLETQHAVRAALAASPSGADRDLAAFMDREVPLP</sequence>
<comment type="caution">
    <text evidence="1">The sequence shown here is derived from an EMBL/GenBank/DDBJ whole genome shotgun (WGS) entry which is preliminary data.</text>
</comment>
<dbReference type="Proteomes" id="UP001500618">
    <property type="component" value="Unassembled WGS sequence"/>
</dbReference>
<evidence type="ECO:0000313" key="2">
    <source>
        <dbReference type="Proteomes" id="UP001500618"/>
    </source>
</evidence>
<dbReference type="InterPro" id="IPR007396">
    <property type="entry name" value="TR_PAI2-type"/>
</dbReference>
<reference evidence="1 2" key="1">
    <citation type="journal article" date="2019" name="Int. J. Syst. Evol. Microbiol.">
        <title>The Global Catalogue of Microorganisms (GCM) 10K type strain sequencing project: providing services to taxonomists for standard genome sequencing and annotation.</title>
        <authorList>
            <consortium name="The Broad Institute Genomics Platform"/>
            <consortium name="The Broad Institute Genome Sequencing Center for Infectious Disease"/>
            <person name="Wu L."/>
            <person name="Ma J."/>
        </authorList>
    </citation>
    <scope>NUCLEOTIDE SEQUENCE [LARGE SCALE GENOMIC DNA]</scope>
    <source>
        <strain evidence="1 2">JCM 14718</strain>
    </source>
</reference>
<organism evidence="1 2">
    <name type="scientific">Fodinicola feengrottensis</name>
    <dbReference type="NCBI Taxonomy" id="435914"/>
    <lineage>
        <taxon>Bacteria</taxon>
        <taxon>Bacillati</taxon>
        <taxon>Actinomycetota</taxon>
        <taxon>Actinomycetes</taxon>
        <taxon>Mycobacteriales</taxon>
        <taxon>Fodinicola</taxon>
    </lineage>
</organism>
<protein>
    <recommendedName>
        <fullName evidence="3">FMN-binding negative transcriptional regulator</fullName>
    </recommendedName>
</protein>